<organism evidence="1 2">
    <name type="scientific">Populus tomentosa</name>
    <name type="common">Chinese white poplar</name>
    <dbReference type="NCBI Taxonomy" id="118781"/>
    <lineage>
        <taxon>Eukaryota</taxon>
        <taxon>Viridiplantae</taxon>
        <taxon>Streptophyta</taxon>
        <taxon>Embryophyta</taxon>
        <taxon>Tracheophyta</taxon>
        <taxon>Spermatophyta</taxon>
        <taxon>Magnoliopsida</taxon>
        <taxon>eudicotyledons</taxon>
        <taxon>Gunneridae</taxon>
        <taxon>Pentapetalae</taxon>
        <taxon>rosids</taxon>
        <taxon>fabids</taxon>
        <taxon>Malpighiales</taxon>
        <taxon>Salicaceae</taxon>
        <taxon>Saliceae</taxon>
        <taxon>Populus</taxon>
    </lineage>
</organism>
<proteinExistence type="predicted"/>
<gene>
    <name evidence="1" type="ORF">POTOM_004139</name>
</gene>
<keyword evidence="2" id="KW-1185">Reference proteome</keyword>
<dbReference type="Proteomes" id="UP000886885">
    <property type="component" value="Chromosome 1D"/>
</dbReference>
<accession>A0A8X8AGS9</accession>
<protein>
    <submittedName>
        <fullName evidence="1">Uncharacterized protein</fullName>
    </submittedName>
</protein>
<evidence type="ECO:0000313" key="1">
    <source>
        <dbReference type="EMBL" id="KAG6788086.1"/>
    </source>
</evidence>
<dbReference type="EMBL" id="JAAWWB010000002">
    <property type="protein sequence ID" value="KAG6788086.1"/>
    <property type="molecule type" value="Genomic_DNA"/>
</dbReference>
<comment type="caution">
    <text evidence="1">The sequence shown here is derived from an EMBL/GenBank/DDBJ whole genome shotgun (WGS) entry which is preliminary data.</text>
</comment>
<evidence type="ECO:0000313" key="2">
    <source>
        <dbReference type="Proteomes" id="UP000886885"/>
    </source>
</evidence>
<dbReference type="AlphaFoldDB" id="A0A8X8AGS9"/>
<name>A0A8X8AGS9_POPTO</name>
<sequence length="94" mass="11390">MTRDVIYGRSQKCFVFFNRKNQKQLEKERFVELCAKYIKREMSFHRQGKGITISAFGVRPFVKEEIKYNYERETKGPKYQSFACKVTRTWHPKL</sequence>
<reference evidence="1" key="1">
    <citation type="journal article" date="2020" name="bioRxiv">
        <title>Hybrid origin of Populus tomentosa Carr. identified through genome sequencing and phylogenomic analysis.</title>
        <authorList>
            <person name="An X."/>
            <person name="Gao K."/>
            <person name="Chen Z."/>
            <person name="Li J."/>
            <person name="Yang X."/>
            <person name="Yang X."/>
            <person name="Zhou J."/>
            <person name="Guo T."/>
            <person name="Zhao T."/>
            <person name="Huang S."/>
            <person name="Miao D."/>
            <person name="Khan W.U."/>
            <person name="Rao P."/>
            <person name="Ye M."/>
            <person name="Lei B."/>
            <person name="Liao W."/>
            <person name="Wang J."/>
            <person name="Ji L."/>
            <person name="Li Y."/>
            <person name="Guo B."/>
            <person name="Mustafa N.S."/>
            <person name="Li S."/>
            <person name="Yun Q."/>
            <person name="Keller S.R."/>
            <person name="Mao J."/>
            <person name="Zhang R."/>
            <person name="Strauss S.H."/>
        </authorList>
    </citation>
    <scope>NUCLEOTIDE SEQUENCE</scope>
    <source>
        <strain evidence="1">GM15</strain>
        <tissue evidence="1">Leaf</tissue>
    </source>
</reference>